<keyword evidence="2" id="KW-1185">Reference proteome</keyword>
<dbReference type="EMBL" id="CM042890">
    <property type="protein sequence ID" value="KAI4311517.1"/>
    <property type="molecule type" value="Genomic_DNA"/>
</dbReference>
<name>A0ACB9LKT5_9MYRT</name>
<reference evidence="2" key="1">
    <citation type="journal article" date="2023" name="Front. Plant Sci.">
        <title>Chromosomal-level genome assembly of Melastoma candidum provides insights into trichome evolution.</title>
        <authorList>
            <person name="Zhong Y."/>
            <person name="Wu W."/>
            <person name="Sun C."/>
            <person name="Zou P."/>
            <person name="Liu Y."/>
            <person name="Dai S."/>
            <person name="Zhou R."/>
        </authorList>
    </citation>
    <scope>NUCLEOTIDE SEQUENCE [LARGE SCALE GENOMIC DNA]</scope>
</reference>
<comment type="caution">
    <text evidence="1">The sequence shown here is derived from an EMBL/GenBank/DDBJ whole genome shotgun (WGS) entry which is preliminary data.</text>
</comment>
<evidence type="ECO:0000313" key="1">
    <source>
        <dbReference type="EMBL" id="KAI4311517.1"/>
    </source>
</evidence>
<dbReference type="Proteomes" id="UP001057402">
    <property type="component" value="Chromosome 11"/>
</dbReference>
<sequence>MEEGKSQGQGQGQGQVQVHVHVQVPEGKESTQPSSGTFPLVTLKLWAIPGMVFALFFLLVFSSGLVSMLGVFNFSVPSFFSTTILRSSDKPPKILWPLNCTNGTVPQTCPANYPTGLNPNLSISGSCPEYFRWIHEDLRPWKDTGITREMLEQPKAREFTHFRLIILNGKPYLETFKKAYETRDVFTVWGILQLLRFYPGKVPNLELMFCCNDRTVIPKKDYPENKTVAPPPLFHYCGNTASFDVTFPDWSFWGWYKVYVEGNAWSVSEKYIMACNSTTLMVKPDFYDFFTRGMYPLVHYWPIRPPNICKDIKFAVDWGNDHSSEAREMGEKGTRFIEESVKLEYVYDYMLHMLTEYAKLLRFNPEVPAGAREICSEMMACTAQGLAKEYMLQSMVSGPSEYPSCKLPPPFEPDEVAGIWERKENATRLVETWGDEYWEKHSK</sequence>
<protein>
    <submittedName>
        <fullName evidence="1">Uncharacterized protein</fullName>
    </submittedName>
</protein>
<evidence type="ECO:0000313" key="2">
    <source>
        <dbReference type="Proteomes" id="UP001057402"/>
    </source>
</evidence>
<accession>A0ACB9LKT5</accession>
<gene>
    <name evidence="1" type="ORF">MLD38_036404</name>
</gene>
<proteinExistence type="predicted"/>
<organism evidence="1 2">
    <name type="scientific">Melastoma candidum</name>
    <dbReference type="NCBI Taxonomy" id="119954"/>
    <lineage>
        <taxon>Eukaryota</taxon>
        <taxon>Viridiplantae</taxon>
        <taxon>Streptophyta</taxon>
        <taxon>Embryophyta</taxon>
        <taxon>Tracheophyta</taxon>
        <taxon>Spermatophyta</taxon>
        <taxon>Magnoliopsida</taxon>
        <taxon>eudicotyledons</taxon>
        <taxon>Gunneridae</taxon>
        <taxon>Pentapetalae</taxon>
        <taxon>rosids</taxon>
        <taxon>malvids</taxon>
        <taxon>Myrtales</taxon>
        <taxon>Melastomataceae</taxon>
        <taxon>Melastomatoideae</taxon>
        <taxon>Melastomateae</taxon>
        <taxon>Melastoma</taxon>
    </lineage>
</organism>